<proteinExistence type="predicted"/>
<dbReference type="Proteomes" id="UP000176501">
    <property type="component" value="Unassembled WGS sequence"/>
</dbReference>
<evidence type="ECO:0000313" key="1">
    <source>
        <dbReference type="EMBL" id="OGL98889.1"/>
    </source>
</evidence>
<protein>
    <submittedName>
        <fullName evidence="1">Uncharacterized protein</fullName>
    </submittedName>
</protein>
<comment type="caution">
    <text evidence="1">The sequence shown here is derived from an EMBL/GenBank/DDBJ whole genome shotgun (WGS) entry which is preliminary data.</text>
</comment>
<dbReference type="EMBL" id="MGFE01000012">
    <property type="protein sequence ID" value="OGL98889.1"/>
    <property type="molecule type" value="Genomic_DNA"/>
</dbReference>
<reference evidence="1 2" key="1">
    <citation type="journal article" date="2016" name="Nat. Commun.">
        <title>Thousands of microbial genomes shed light on interconnected biogeochemical processes in an aquifer system.</title>
        <authorList>
            <person name="Anantharaman K."/>
            <person name="Brown C.T."/>
            <person name="Hug L.A."/>
            <person name="Sharon I."/>
            <person name="Castelle C.J."/>
            <person name="Probst A.J."/>
            <person name="Thomas B.C."/>
            <person name="Singh A."/>
            <person name="Wilkins M.J."/>
            <person name="Karaoz U."/>
            <person name="Brodie E.L."/>
            <person name="Williams K.H."/>
            <person name="Hubbard S.S."/>
            <person name="Banfield J.F."/>
        </authorList>
    </citation>
    <scope>NUCLEOTIDE SEQUENCE [LARGE SCALE GENOMIC DNA]</scope>
</reference>
<organism evidence="1 2">
    <name type="scientific">Candidatus Uhrbacteria bacterium RIFOXYB2_FULL_57_15</name>
    <dbReference type="NCBI Taxonomy" id="1802422"/>
    <lineage>
        <taxon>Bacteria</taxon>
        <taxon>Candidatus Uhriibacteriota</taxon>
    </lineage>
</organism>
<sequence length="127" mass="13629">MKPLPSGNDSLRLMSFCPLCETKYAPAQARVLSEQDDTRLIHATCKKCGSATLALVVEGEAGGSTVGLVTDLSYDDVLRFHRGGRVSTDDVIEAHEGLEAPLAEVLHISPPKRRSRAKVSVASRRAA</sequence>
<name>A0A1F7W7Y6_9BACT</name>
<gene>
    <name evidence="1" type="ORF">A2304_04015</name>
</gene>
<dbReference type="AlphaFoldDB" id="A0A1F7W7Y6"/>
<accession>A0A1F7W7Y6</accession>
<evidence type="ECO:0000313" key="2">
    <source>
        <dbReference type="Proteomes" id="UP000176501"/>
    </source>
</evidence>